<gene>
    <name evidence="2" type="ORF">E5K04_13595</name>
</gene>
<dbReference type="InterPro" id="IPR036977">
    <property type="entry name" value="DNA_primase_Znf_CHC2"/>
</dbReference>
<evidence type="ECO:0000259" key="1">
    <source>
        <dbReference type="SMART" id="SM00400"/>
    </source>
</evidence>
<dbReference type="RefSeq" id="WP_136555037.1">
    <property type="nucleotide sequence ID" value="NZ_STGJ01000017.1"/>
</dbReference>
<accession>A0A4T0ULR4</accession>
<evidence type="ECO:0000313" key="3">
    <source>
        <dbReference type="Proteomes" id="UP000308891"/>
    </source>
</evidence>
<keyword evidence="3" id="KW-1185">Reference proteome</keyword>
<dbReference type="GO" id="GO:0008270">
    <property type="term" value="F:zinc ion binding"/>
    <property type="evidence" value="ECO:0007669"/>
    <property type="project" value="InterPro"/>
</dbReference>
<dbReference type="EMBL" id="STGJ01000017">
    <property type="protein sequence ID" value="TIC79568.1"/>
    <property type="molecule type" value="Genomic_DNA"/>
</dbReference>
<comment type="caution">
    <text evidence="2">The sequence shown here is derived from an EMBL/GenBank/DDBJ whole genome shotgun (WGS) entry which is preliminary data.</text>
</comment>
<dbReference type="GO" id="GO:0003677">
    <property type="term" value="F:DNA binding"/>
    <property type="evidence" value="ECO:0007669"/>
    <property type="project" value="InterPro"/>
</dbReference>
<dbReference type="GO" id="GO:0006260">
    <property type="term" value="P:DNA replication"/>
    <property type="evidence" value="ECO:0007669"/>
    <property type="project" value="InterPro"/>
</dbReference>
<dbReference type="Gene3D" id="3.90.580.10">
    <property type="entry name" value="Zinc finger, CHC2-type domain"/>
    <property type="match status" value="1"/>
</dbReference>
<reference evidence="2 3" key="1">
    <citation type="submission" date="2019-04" db="EMBL/GenBank/DDBJ databases">
        <title>Crenobacter sp. nov.</title>
        <authorList>
            <person name="Shi S."/>
        </authorList>
    </citation>
    <scope>NUCLEOTIDE SEQUENCE [LARGE SCALE GENOMIC DNA]</scope>
    <source>
        <strain evidence="2 3">GY 70310</strain>
    </source>
</reference>
<organism evidence="2 3">
    <name type="scientific">Crenobacter intestini</name>
    <dbReference type="NCBI Taxonomy" id="2563443"/>
    <lineage>
        <taxon>Bacteria</taxon>
        <taxon>Pseudomonadati</taxon>
        <taxon>Pseudomonadota</taxon>
        <taxon>Betaproteobacteria</taxon>
        <taxon>Neisseriales</taxon>
        <taxon>Neisseriaceae</taxon>
        <taxon>Crenobacter</taxon>
    </lineage>
</organism>
<dbReference type="Pfam" id="PF01807">
    <property type="entry name" value="Zn_ribbon_DnaG"/>
    <property type="match status" value="1"/>
</dbReference>
<dbReference type="SUPFAM" id="SSF57783">
    <property type="entry name" value="Zinc beta-ribbon"/>
    <property type="match status" value="1"/>
</dbReference>
<dbReference type="GO" id="GO:0003899">
    <property type="term" value="F:DNA-directed RNA polymerase activity"/>
    <property type="evidence" value="ECO:0007669"/>
    <property type="project" value="InterPro"/>
</dbReference>
<dbReference type="InterPro" id="IPR002694">
    <property type="entry name" value="Znf_CHC2"/>
</dbReference>
<sequence>MDLTDFFDAVRATLKYRVALGIGKKKSAAGERDRNGARTREMPANYSATGAFCRDLLPEAGDFYRQHFGDGMRVTSKGWLVRCPFHDDATPSAIAYRADGGFHCFGCGVHCRDVLDFHQRLTGQDFKTAAQALGAWRAGR</sequence>
<protein>
    <recommendedName>
        <fullName evidence="1">Zinc finger CHC2-type domain-containing protein</fullName>
    </recommendedName>
</protein>
<dbReference type="OrthoDB" id="5639125at2"/>
<dbReference type="AlphaFoldDB" id="A0A4T0ULR4"/>
<dbReference type="Proteomes" id="UP000308891">
    <property type="component" value="Unassembled WGS sequence"/>
</dbReference>
<proteinExistence type="predicted"/>
<feature type="domain" description="Zinc finger CHC2-type" evidence="1">
    <location>
        <begin position="79"/>
        <end position="134"/>
    </location>
</feature>
<name>A0A4T0ULR4_9NEIS</name>
<dbReference type="SMART" id="SM00400">
    <property type="entry name" value="ZnF_CHCC"/>
    <property type="match status" value="1"/>
</dbReference>
<evidence type="ECO:0000313" key="2">
    <source>
        <dbReference type="EMBL" id="TIC79568.1"/>
    </source>
</evidence>